<feature type="non-terminal residue" evidence="1">
    <location>
        <position position="1"/>
    </location>
</feature>
<evidence type="ECO:0000313" key="1">
    <source>
        <dbReference type="EMBL" id="VAW70686.1"/>
    </source>
</evidence>
<organism evidence="1">
    <name type="scientific">hydrothermal vent metagenome</name>
    <dbReference type="NCBI Taxonomy" id="652676"/>
    <lineage>
        <taxon>unclassified sequences</taxon>
        <taxon>metagenomes</taxon>
        <taxon>ecological metagenomes</taxon>
    </lineage>
</organism>
<name>A0A3B0YQF7_9ZZZZ</name>
<dbReference type="AlphaFoldDB" id="A0A3B0YQF7"/>
<accession>A0A3B0YQF7</accession>
<gene>
    <name evidence="1" type="ORF">MNBD_GAMMA10-2867</name>
</gene>
<protein>
    <submittedName>
        <fullName evidence="1">Uncharacterized protein</fullName>
    </submittedName>
</protein>
<dbReference type="EMBL" id="UOFJ01000545">
    <property type="protein sequence ID" value="VAW70686.1"/>
    <property type="molecule type" value="Genomic_DNA"/>
</dbReference>
<reference evidence="1" key="1">
    <citation type="submission" date="2018-06" db="EMBL/GenBank/DDBJ databases">
        <authorList>
            <person name="Zhirakovskaya E."/>
        </authorList>
    </citation>
    <scope>NUCLEOTIDE SEQUENCE</scope>
</reference>
<proteinExistence type="predicted"/>
<sequence>NNQQVLPEKINNILLDIKNKEKASIENLKDIVKIASYEGLL</sequence>